<evidence type="ECO:0000256" key="1">
    <source>
        <dbReference type="SAM" id="Phobius"/>
    </source>
</evidence>
<protein>
    <submittedName>
        <fullName evidence="2">Uncharacterized protein</fullName>
    </submittedName>
</protein>
<evidence type="ECO:0000313" key="3">
    <source>
        <dbReference type="Proteomes" id="UP000294003"/>
    </source>
</evidence>
<keyword evidence="1" id="KW-0472">Membrane</keyword>
<sequence>MEPMGFARVLREYRLSECALDVLNDLDCLASVSLGYSSREHLCFLRNTVPAILLQEAEARAQACQSPDDVFAVLDVMHSYCHSQESIQFRPESPSTTFTTVTTTIIPTVTITCTVTRTPTPVLWTSRIMEAAGVCNAVPDTTSSTACCLLWIFTYAPIAIGPACFLAATAGALALELAWKLLKPQPSKADHAVGTPRDIKIGATAAGDPTPSHDPSAEAFLRAYGWALLLAASAYCLVIWFVSTTNLGAEVNLGSIILNAQCHATPLAGTAQGRKLRPQAYNPHPRSRPCRLACLLLFCGLDGAALSVPAGGPELLDCARVALLSPFMLDFLACVLHYAMPTGPANIDWGMYMIDGAWDTVIAVLTAYFWVETKGRTLEEINALF</sequence>
<comment type="caution">
    <text evidence="2">The sequence shown here is derived from an EMBL/GenBank/DDBJ whole genome shotgun (WGS) entry which is preliminary data.</text>
</comment>
<keyword evidence="3" id="KW-1185">Reference proteome</keyword>
<proteinExistence type="predicted"/>
<accession>A0ABY0GVU8</accession>
<dbReference type="Gene3D" id="1.20.1250.20">
    <property type="entry name" value="MFS general substrate transporter like domains"/>
    <property type="match status" value="1"/>
</dbReference>
<reference evidence="2 3" key="1">
    <citation type="submission" date="2018-06" db="EMBL/GenBank/DDBJ databases">
        <title>Complete Genomes of Monosporascus.</title>
        <authorList>
            <person name="Robinson A.J."/>
            <person name="Natvig D.O."/>
        </authorList>
    </citation>
    <scope>NUCLEOTIDE SEQUENCE [LARGE SCALE GENOMIC DNA]</scope>
    <source>
        <strain evidence="2 3">CBS 609.92</strain>
    </source>
</reference>
<keyword evidence="1" id="KW-0812">Transmembrane</keyword>
<organism evidence="2 3">
    <name type="scientific">Monosporascus cannonballus</name>
    <dbReference type="NCBI Taxonomy" id="155416"/>
    <lineage>
        <taxon>Eukaryota</taxon>
        <taxon>Fungi</taxon>
        <taxon>Dikarya</taxon>
        <taxon>Ascomycota</taxon>
        <taxon>Pezizomycotina</taxon>
        <taxon>Sordariomycetes</taxon>
        <taxon>Xylariomycetidae</taxon>
        <taxon>Xylariales</taxon>
        <taxon>Xylariales incertae sedis</taxon>
        <taxon>Monosporascus</taxon>
    </lineage>
</organism>
<feature type="transmembrane region" description="Helical" evidence="1">
    <location>
        <begin position="223"/>
        <end position="241"/>
    </location>
</feature>
<dbReference type="EMBL" id="QJNS01000407">
    <property type="protein sequence ID" value="RYO78112.1"/>
    <property type="molecule type" value="Genomic_DNA"/>
</dbReference>
<feature type="transmembrane region" description="Helical" evidence="1">
    <location>
        <begin position="352"/>
        <end position="371"/>
    </location>
</feature>
<keyword evidence="1" id="KW-1133">Transmembrane helix</keyword>
<gene>
    <name evidence="2" type="ORF">DL762_008870</name>
</gene>
<evidence type="ECO:0000313" key="2">
    <source>
        <dbReference type="EMBL" id="RYO78112.1"/>
    </source>
</evidence>
<dbReference type="InterPro" id="IPR036259">
    <property type="entry name" value="MFS_trans_sf"/>
</dbReference>
<feature type="transmembrane region" description="Helical" evidence="1">
    <location>
        <begin position="322"/>
        <end position="340"/>
    </location>
</feature>
<feature type="transmembrane region" description="Helical" evidence="1">
    <location>
        <begin position="149"/>
        <end position="175"/>
    </location>
</feature>
<dbReference type="Proteomes" id="UP000294003">
    <property type="component" value="Unassembled WGS sequence"/>
</dbReference>
<name>A0ABY0GVU8_9PEZI</name>